<dbReference type="Gene3D" id="3.40.930.10">
    <property type="entry name" value="Mannitol-specific EII, Chain A"/>
    <property type="match status" value="1"/>
</dbReference>
<gene>
    <name evidence="13" type="ORF">GLO26_01865</name>
</gene>
<evidence type="ECO:0000256" key="9">
    <source>
        <dbReference type="ARBA" id="ARBA00029908"/>
    </source>
</evidence>
<keyword evidence="5" id="KW-0762">Sugar transport</keyword>
<dbReference type="InterPro" id="IPR050893">
    <property type="entry name" value="Sugar_PTS"/>
</dbReference>
<keyword evidence="14" id="KW-1185">Reference proteome</keyword>
<dbReference type="Pfam" id="PF00359">
    <property type="entry name" value="PTS_EIIA_2"/>
    <property type="match status" value="1"/>
</dbReference>
<proteinExistence type="predicted"/>
<dbReference type="InterPro" id="IPR016152">
    <property type="entry name" value="PTrfase/Anion_transptr"/>
</dbReference>
<reference evidence="13 14" key="1">
    <citation type="journal article" date="2020" name="Microorganisms">
        <title>New Insight into Antimicrobial Compounds from Food and Marine-Sourced Carnobacterium Species through Phenotype and Genome Analyses.</title>
        <authorList>
            <person name="Begrem S."/>
            <person name="Ivaniuk F."/>
            <person name="Gigout-Chevalier F."/>
            <person name="Kolypczuk L."/>
            <person name="Bonnetot S."/>
            <person name="Leroi F."/>
            <person name="Grovel O."/>
            <person name="Delbarre-Ladrat C."/>
            <person name="Passerini D."/>
        </authorList>
    </citation>
    <scope>NUCLEOTIDE SEQUENCE [LARGE SCALE GENOMIC DNA]</scope>
    <source>
        <strain evidence="13 14">MIP2551</strain>
    </source>
</reference>
<feature type="domain" description="PTS EIIA type-2" evidence="12">
    <location>
        <begin position="2"/>
        <end position="145"/>
    </location>
</feature>
<evidence type="ECO:0000256" key="7">
    <source>
        <dbReference type="ARBA" id="ARBA00022683"/>
    </source>
</evidence>
<accession>A0ABR7TB38</accession>
<protein>
    <recommendedName>
        <fullName evidence="2">Mannitol-specific phosphotransferase enzyme IIA component</fullName>
    </recommendedName>
    <alternativeName>
        <fullName evidence="10">EIIA</fullName>
    </alternativeName>
    <alternativeName>
        <fullName evidence="11">EIII</fullName>
    </alternativeName>
    <alternativeName>
        <fullName evidence="9">PTS system mannitol-specific EIIA component</fullName>
    </alternativeName>
</protein>
<sequence>MAELTKELIELGATAKNKEEAIRLVGNLLVESGAVNKDYIESMLEREKTVSTYMGNFIAIPHGTDSSKKDIYKTAISVATFPDGIDFSETSDENKVFVLFGIAGKGDEHLDLLSSIAIFCSEIENVQKLIEANTPEEVIELLKTANE</sequence>
<dbReference type="EMBL" id="WNJQ01000001">
    <property type="protein sequence ID" value="MBC9824576.1"/>
    <property type="molecule type" value="Genomic_DNA"/>
</dbReference>
<name>A0ABR7TB38_9LACT</name>
<evidence type="ECO:0000256" key="3">
    <source>
        <dbReference type="ARBA" id="ARBA00022448"/>
    </source>
</evidence>
<evidence type="ECO:0000313" key="13">
    <source>
        <dbReference type="EMBL" id="MBC9824576.1"/>
    </source>
</evidence>
<dbReference type="RefSeq" id="WP_023179146.1">
    <property type="nucleotide sequence ID" value="NZ_JBELZU010000038.1"/>
</dbReference>
<keyword evidence="6" id="KW-0808">Transferase</keyword>
<keyword evidence="7" id="KW-0598">Phosphotransferase system</keyword>
<evidence type="ECO:0000256" key="11">
    <source>
        <dbReference type="ARBA" id="ARBA00030962"/>
    </source>
</evidence>
<evidence type="ECO:0000256" key="5">
    <source>
        <dbReference type="ARBA" id="ARBA00022597"/>
    </source>
</evidence>
<comment type="caution">
    <text evidence="13">The sequence shown here is derived from an EMBL/GenBank/DDBJ whole genome shotgun (WGS) entry which is preliminary data.</text>
</comment>
<evidence type="ECO:0000256" key="4">
    <source>
        <dbReference type="ARBA" id="ARBA00022553"/>
    </source>
</evidence>
<evidence type="ECO:0000259" key="12">
    <source>
        <dbReference type="PROSITE" id="PS51094"/>
    </source>
</evidence>
<dbReference type="PROSITE" id="PS51094">
    <property type="entry name" value="PTS_EIIA_TYPE_2"/>
    <property type="match status" value="1"/>
</dbReference>
<keyword evidence="8" id="KW-0418">Kinase</keyword>
<evidence type="ECO:0000256" key="8">
    <source>
        <dbReference type="ARBA" id="ARBA00022777"/>
    </source>
</evidence>
<dbReference type="Proteomes" id="UP000638836">
    <property type="component" value="Unassembled WGS sequence"/>
</dbReference>
<keyword evidence="4" id="KW-0597">Phosphoprotein</keyword>
<keyword evidence="3" id="KW-0813">Transport</keyword>
<dbReference type="SUPFAM" id="SSF55804">
    <property type="entry name" value="Phoshotransferase/anion transport protein"/>
    <property type="match status" value="1"/>
</dbReference>
<evidence type="ECO:0000256" key="10">
    <source>
        <dbReference type="ARBA" id="ARBA00030956"/>
    </source>
</evidence>
<dbReference type="PANTHER" id="PTHR30181">
    <property type="entry name" value="MANNITOL PERMEASE IIC COMPONENT"/>
    <property type="match status" value="1"/>
</dbReference>
<evidence type="ECO:0000256" key="1">
    <source>
        <dbReference type="ARBA" id="ARBA00002434"/>
    </source>
</evidence>
<comment type="function">
    <text evidence="1">The phosphoenolpyruvate-dependent sugar phosphotransferase system (sugar PTS), a major carbohydrate active transport system, catalyzes the phosphorylation of incoming sugar substrates concomitantly with their translocation across the cell membrane. The enzyme II CmtAB PTS system is involved in D-mannitol transport.</text>
</comment>
<dbReference type="CDD" id="cd00211">
    <property type="entry name" value="PTS_IIA_fru"/>
    <property type="match status" value="1"/>
</dbReference>
<evidence type="ECO:0000256" key="2">
    <source>
        <dbReference type="ARBA" id="ARBA00014783"/>
    </source>
</evidence>
<dbReference type="PROSITE" id="PS00372">
    <property type="entry name" value="PTS_EIIA_TYPE_2_HIS"/>
    <property type="match status" value="1"/>
</dbReference>
<evidence type="ECO:0000313" key="14">
    <source>
        <dbReference type="Proteomes" id="UP000638836"/>
    </source>
</evidence>
<dbReference type="InterPro" id="IPR002178">
    <property type="entry name" value="PTS_EIIA_type-2_dom"/>
</dbReference>
<dbReference type="PANTHER" id="PTHR30181:SF2">
    <property type="entry name" value="PTS SYSTEM MANNITOL-SPECIFIC EIICBA COMPONENT"/>
    <property type="match status" value="1"/>
</dbReference>
<evidence type="ECO:0000256" key="6">
    <source>
        <dbReference type="ARBA" id="ARBA00022679"/>
    </source>
</evidence>
<organism evidence="13 14">
    <name type="scientific">Carnobacterium inhibens</name>
    <dbReference type="NCBI Taxonomy" id="147709"/>
    <lineage>
        <taxon>Bacteria</taxon>
        <taxon>Bacillati</taxon>
        <taxon>Bacillota</taxon>
        <taxon>Bacilli</taxon>
        <taxon>Lactobacillales</taxon>
        <taxon>Carnobacteriaceae</taxon>
        <taxon>Carnobacterium</taxon>
    </lineage>
</organism>